<dbReference type="InterPro" id="IPR013595">
    <property type="entry name" value="Pept_S33_TAP-like_C"/>
</dbReference>
<dbReference type="SUPFAM" id="SSF53474">
    <property type="entry name" value="alpha/beta-Hydrolases"/>
    <property type="match status" value="1"/>
</dbReference>
<dbReference type="GO" id="GO:0016787">
    <property type="term" value="F:hydrolase activity"/>
    <property type="evidence" value="ECO:0007669"/>
    <property type="project" value="UniProtKB-KW"/>
</dbReference>
<proteinExistence type="inferred from homology"/>
<dbReference type="PANTHER" id="PTHR43248:SF25">
    <property type="entry name" value="AB HYDROLASE-1 DOMAIN-CONTAINING PROTEIN-RELATED"/>
    <property type="match status" value="1"/>
</dbReference>
<comment type="similarity">
    <text evidence="1">Belongs to the peptidase S33 family.</text>
</comment>
<protein>
    <recommendedName>
        <fullName evidence="9">AB hydrolase-1 domain-containing protein</fullName>
    </recommendedName>
</protein>
<feature type="compositionally biased region" description="Acidic residues" evidence="3">
    <location>
        <begin position="658"/>
        <end position="675"/>
    </location>
</feature>
<evidence type="ECO:0000259" key="6">
    <source>
        <dbReference type="Pfam" id="PF08386"/>
    </source>
</evidence>
<keyword evidence="4" id="KW-0732">Signal</keyword>
<keyword evidence="8" id="KW-1185">Reference proteome</keyword>
<dbReference type="AlphaFoldDB" id="A0A9N9VJM3"/>
<dbReference type="InterPro" id="IPR029058">
    <property type="entry name" value="AB_hydrolase_fold"/>
</dbReference>
<reference evidence="7" key="1">
    <citation type="submission" date="2021-10" db="EMBL/GenBank/DDBJ databases">
        <authorList>
            <person name="Piombo E."/>
        </authorList>
    </citation>
    <scope>NUCLEOTIDE SEQUENCE</scope>
</reference>
<evidence type="ECO:0000256" key="4">
    <source>
        <dbReference type="SAM" id="SignalP"/>
    </source>
</evidence>
<feature type="signal peptide" evidence="4">
    <location>
        <begin position="1"/>
        <end position="21"/>
    </location>
</feature>
<sequence length="706" mass="80527">MLGRVLLRLLLAVSLAHVALAWNKGDYFYREKPFDPVEIVYPVGHRKHKFSQRPALDDMAVPMRVSQFPHTGDGKIWADWDDSDLQHTPKKNITWLRVPTNSSRVVERAFLKVVRDHWRSRSIVTLPWPNGFILPLIRMRGKESHGTSNILVLPDGPGIPGTKMIEEQGEELFQFVGEKYNLVGFDARGVGQSDPAIACERKLWRSFPKAFFTEQYANIGREAYAFVRYCAFSGGPHYFYVNTPQVVEDINSIIFGLGQVKAHLWGFGYGTIVAQSYATRWPEKVGRMVFDGVSDMDQWYRTKYHETRYQDTDAVFQQALTDCIELGSDCALSKFGKDSHSLKAAILTFGKRLALGNYQYGEDANFTYNHMIVWIYGSLGCRAKFLEMARHLARFMERDVGDTPLAIPAPELGWRRESDAALIYQCNDGKSGVRNDYPRSQMRMNEEMAPFVNSSLFGIHSMPLYHVKRFWNDLKNFPYDWIIEPIVYTPVPPLLMTNTMDPFTPISSTKAARIRWPNSKVIQLTTYGHPTVDMVSECAKRHLRNYWIRGILPHHDVLCEAEQKPPPSRKKKNKRMKKMKKTGGKKKKGGNKGDQSDTEADAPRSDTEIDPSQSDKTKKKKGAKKGDQSDTETDPSEPDTKVDPSQSDKTKKKKGEAEPSEFDMEFDPSQSDEEVDPPRSDPEDERRMILLDLIEAEPSESDTEAD</sequence>
<feature type="region of interest" description="Disordered" evidence="3">
    <location>
        <begin position="559"/>
        <end position="706"/>
    </location>
</feature>
<accession>A0A9N9VJM3</accession>
<feature type="compositionally biased region" description="Basic and acidic residues" evidence="3">
    <location>
        <begin position="638"/>
        <end position="649"/>
    </location>
</feature>
<dbReference type="Pfam" id="PF08386">
    <property type="entry name" value="Abhydrolase_4"/>
    <property type="match status" value="1"/>
</dbReference>
<dbReference type="Gene3D" id="3.40.50.1820">
    <property type="entry name" value="alpha/beta hydrolase"/>
    <property type="match status" value="1"/>
</dbReference>
<organism evidence="7 8">
    <name type="scientific">Clonostachys rhizophaga</name>
    <dbReference type="NCBI Taxonomy" id="160324"/>
    <lineage>
        <taxon>Eukaryota</taxon>
        <taxon>Fungi</taxon>
        <taxon>Dikarya</taxon>
        <taxon>Ascomycota</taxon>
        <taxon>Pezizomycotina</taxon>
        <taxon>Sordariomycetes</taxon>
        <taxon>Hypocreomycetidae</taxon>
        <taxon>Hypocreales</taxon>
        <taxon>Bionectriaceae</taxon>
        <taxon>Clonostachys</taxon>
    </lineage>
</organism>
<evidence type="ECO:0000256" key="3">
    <source>
        <dbReference type="SAM" id="MobiDB-lite"/>
    </source>
</evidence>
<dbReference type="InterPro" id="IPR051601">
    <property type="entry name" value="Serine_prot/Carboxylest_S33"/>
</dbReference>
<gene>
    <name evidence="7" type="ORF">CRHIZ90672A_00015097</name>
</gene>
<feature type="compositionally biased region" description="Basic residues" evidence="3">
    <location>
        <begin position="567"/>
        <end position="590"/>
    </location>
</feature>
<keyword evidence="2" id="KW-0378">Hydrolase</keyword>
<feature type="domain" description="AB hydrolase-1" evidence="5">
    <location>
        <begin position="172"/>
        <end position="295"/>
    </location>
</feature>
<evidence type="ECO:0000313" key="8">
    <source>
        <dbReference type="Proteomes" id="UP000696573"/>
    </source>
</evidence>
<feature type="compositionally biased region" description="Basic and acidic residues" evidence="3">
    <location>
        <begin position="676"/>
        <end position="689"/>
    </location>
</feature>
<dbReference type="Proteomes" id="UP000696573">
    <property type="component" value="Unassembled WGS sequence"/>
</dbReference>
<evidence type="ECO:0000259" key="5">
    <source>
        <dbReference type="Pfam" id="PF00561"/>
    </source>
</evidence>
<feature type="domain" description="Peptidase S33 tripeptidyl aminopeptidase-like C-terminal" evidence="6">
    <location>
        <begin position="490"/>
        <end position="559"/>
    </location>
</feature>
<evidence type="ECO:0000313" key="7">
    <source>
        <dbReference type="EMBL" id="CAH0026328.1"/>
    </source>
</evidence>
<name>A0A9N9VJM3_9HYPO</name>
<feature type="chain" id="PRO_5040139894" description="AB hydrolase-1 domain-containing protein" evidence="4">
    <location>
        <begin position="22"/>
        <end position="706"/>
    </location>
</feature>
<dbReference type="PANTHER" id="PTHR43248">
    <property type="entry name" value="2-SUCCINYL-6-HYDROXY-2,4-CYCLOHEXADIENE-1-CARBOXYLATE SYNTHASE"/>
    <property type="match status" value="1"/>
</dbReference>
<feature type="compositionally biased region" description="Acidic residues" evidence="3">
    <location>
        <begin position="694"/>
        <end position="706"/>
    </location>
</feature>
<evidence type="ECO:0000256" key="1">
    <source>
        <dbReference type="ARBA" id="ARBA00010088"/>
    </source>
</evidence>
<dbReference type="EMBL" id="CABFNQ020000719">
    <property type="protein sequence ID" value="CAH0026328.1"/>
    <property type="molecule type" value="Genomic_DNA"/>
</dbReference>
<evidence type="ECO:0008006" key="9">
    <source>
        <dbReference type="Google" id="ProtNLM"/>
    </source>
</evidence>
<evidence type="ECO:0000256" key="2">
    <source>
        <dbReference type="ARBA" id="ARBA00022801"/>
    </source>
</evidence>
<dbReference type="OrthoDB" id="5139800at2759"/>
<comment type="caution">
    <text evidence="7">The sequence shown here is derived from an EMBL/GenBank/DDBJ whole genome shotgun (WGS) entry which is preliminary data.</text>
</comment>
<dbReference type="Pfam" id="PF00561">
    <property type="entry name" value="Abhydrolase_1"/>
    <property type="match status" value="1"/>
</dbReference>
<dbReference type="InterPro" id="IPR000073">
    <property type="entry name" value="AB_hydrolase_1"/>
</dbReference>